<evidence type="ECO:0000259" key="2">
    <source>
        <dbReference type="Pfam" id="PF01408"/>
    </source>
</evidence>
<organism evidence="4 5">
    <name type="scientific">Paenibacillus silvestris</name>
    <dbReference type="NCBI Taxonomy" id="2606219"/>
    <lineage>
        <taxon>Bacteria</taxon>
        <taxon>Bacillati</taxon>
        <taxon>Bacillota</taxon>
        <taxon>Bacilli</taxon>
        <taxon>Bacillales</taxon>
        <taxon>Paenibacillaceae</taxon>
        <taxon>Paenibacillus</taxon>
    </lineage>
</organism>
<reference evidence="4 5" key="1">
    <citation type="submission" date="2019-12" db="EMBL/GenBank/DDBJ databases">
        <title>Paenibacillus sp. nov. sp. isolated from soil.</title>
        <authorList>
            <person name="Kim J."/>
            <person name="Jeong S.E."/>
            <person name="Jung H.S."/>
            <person name="Jeon C.O."/>
        </authorList>
    </citation>
    <scope>NUCLEOTIDE SEQUENCE [LARGE SCALE GENOMIC DNA]</scope>
    <source>
        <strain evidence="4 5">5J-6</strain>
    </source>
</reference>
<evidence type="ECO:0000313" key="4">
    <source>
        <dbReference type="EMBL" id="MZQ83220.1"/>
    </source>
</evidence>
<dbReference type="InterPro" id="IPR036291">
    <property type="entry name" value="NAD(P)-bd_dom_sf"/>
</dbReference>
<evidence type="ECO:0000313" key="5">
    <source>
        <dbReference type="Proteomes" id="UP000481087"/>
    </source>
</evidence>
<dbReference type="InterPro" id="IPR051450">
    <property type="entry name" value="Gfo/Idh/MocA_Oxidoreductases"/>
</dbReference>
<proteinExistence type="inferred from homology"/>
<dbReference type="EMBL" id="WTUZ01000016">
    <property type="protein sequence ID" value="MZQ83220.1"/>
    <property type="molecule type" value="Genomic_DNA"/>
</dbReference>
<dbReference type="PANTHER" id="PTHR43377">
    <property type="entry name" value="BILIVERDIN REDUCTASE A"/>
    <property type="match status" value="1"/>
</dbReference>
<dbReference type="RefSeq" id="WP_161407411.1">
    <property type="nucleotide sequence ID" value="NZ_WTUZ01000016.1"/>
</dbReference>
<feature type="domain" description="Gfo/Idh/MocA-like oxidoreductase C-terminal" evidence="3">
    <location>
        <begin position="131"/>
        <end position="324"/>
    </location>
</feature>
<dbReference type="InterPro" id="IPR004104">
    <property type="entry name" value="Gfo/Idh/MocA-like_OxRdtase_C"/>
</dbReference>
<dbReference type="Pfam" id="PF02894">
    <property type="entry name" value="GFO_IDH_MocA_C"/>
    <property type="match status" value="1"/>
</dbReference>
<comment type="similarity">
    <text evidence="1">Belongs to the Gfo/Idh/MocA family.</text>
</comment>
<sequence>MKVAVVGCGGMGQWHAMSYAKMPGVELVGVCDIQVEYAEVAAKKVGTTAFTTFEEMLSAVDFEVVSIAVPTYLHKEVVFQAAKAGKHVICEKPVALHLEDAKEMIACCEENEVRLFIGHVVRFFPEYAQMKQQMDSGRIGRVGVANARRVGGHPGEAKSWFMDADKSGGVIVDLMIHDIDFMRWTLGEVKSVYGMNKCDGTMDYALVTLVFESGAVANLEAFWGYPGSFRYAAEFAGSEGLVRTDSLNAQSLQIRKSAPPESGGKVVEIPQSPSFFDPYYRELEHFLTCIREGSDPIVTAQDACEALRIAKAALESIQTGKAVRL</sequence>
<keyword evidence="5" id="KW-1185">Reference proteome</keyword>
<dbReference type="Proteomes" id="UP000481087">
    <property type="component" value="Unassembled WGS sequence"/>
</dbReference>
<dbReference type="GO" id="GO:0000166">
    <property type="term" value="F:nucleotide binding"/>
    <property type="evidence" value="ECO:0007669"/>
    <property type="project" value="InterPro"/>
</dbReference>
<dbReference type="Gene3D" id="3.30.360.10">
    <property type="entry name" value="Dihydrodipicolinate Reductase, domain 2"/>
    <property type="match status" value="1"/>
</dbReference>
<feature type="domain" description="Gfo/Idh/MocA-like oxidoreductase N-terminal" evidence="2">
    <location>
        <begin position="1"/>
        <end position="119"/>
    </location>
</feature>
<accession>A0A6L8V1W1</accession>
<dbReference type="AlphaFoldDB" id="A0A6L8V1W1"/>
<dbReference type="SUPFAM" id="SSF51735">
    <property type="entry name" value="NAD(P)-binding Rossmann-fold domains"/>
    <property type="match status" value="1"/>
</dbReference>
<comment type="caution">
    <text evidence="4">The sequence shown here is derived from an EMBL/GenBank/DDBJ whole genome shotgun (WGS) entry which is preliminary data.</text>
</comment>
<dbReference type="Pfam" id="PF01408">
    <property type="entry name" value="GFO_IDH_MocA"/>
    <property type="match status" value="1"/>
</dbReference>
<name>A0A6L8V1W1_9BACL</name>
<gene>
    <name evidence="4" type="ORF">GQF01_13980</name>
</gene>
<dbReference type="InterPro" id="IPR000683">
    <property type="entry name" value="Gfo/Idh/MocA-like_OxRdtase_N"/>
</dbReference>
<evidence type="ECO:0000256" key="1">
    <source>
        <dbReference type="ARBA" id="ARBA00010928"/>
    </source>
</evidence>
<dbReference type="SUPFAM" id="SSF55347">
    <property type="entry name" value="Glyceraldehyde-3-phosphate dehydrogenase-like, C-terminal domain"/>
    <property type="match status" value="1"/>
</dbReference>
<protein>
    <submittedName>
        <fullName evidence="4">Gfo/Idh/MocA family oxidoreductase</fullName>
    </submittedName>
</protein>
<dbReference type="PANTHER" id="PTHR43377:SF1">
    <property type="entry name" value="BILIVERDIN REDUCTASE A"/>
    <property type="match status" value="1"/>
</dbReference>
<evidence type="ECO:0000259" key="3">
    <source>
        <dbReference type="Pfam" id="PF02894"/>
    </source>
</evidence>
<dbReference type="Gene3D" id="3.40.50.720">
    <property type="entry name" value="NAD(P)-binding Rossmann-like Domain"/>
    <property type="match status" value="1"/>
</dbReference>